<name>A0ABP9ENK7_9FLAO</name>
<dbReference type="InterPro" id="IPR050769">
    <property type="entry name" value="NAT_camello-type"/>
</dbReference>
<evidence type="ECO:0000259" key="3">
    <source>
        <dbReference type="PROSITE" id="PS51186"/>
    </source>
</evidence>
<protein>
    <submittedName>
        <fullName evidence="4">GNAT family N-acetyltransferase</fullName>
    </submittedName>
</protein>
<dbReference type="SMART" id="SM00347">
    <property type="entry name" value="HTH_MARR"/>
    <property type="match status" value="1"/>
</dbReference>
<evidence type="ECO:0000256" key="1">
    <source>
        <dbReference type="ARBA" id="ARBA00022679"/>
    </source>
</evidence>
<dbReference type="SUPFAM" id="SSF55729">
    <property type="entry name" value="Acyl-CoA N-acyltransferases (Nat)"/>
    <property type="match status" value="1"/>
</dbReference>
<dbReference type="PANTHER" id="PTHR13947">
    <property type="entry name" value="GNAT FAMILY N-ACETYLTRANSFERASE"/>
    <property type="match status" value="1"/>
</dbReference>
<reference evidence="5" key="1">
    <citation type="journal article" date="2019" name="Int. J. Syst. Evol. Microbiol.">
        <title>The Global Catalogue of Microorganisms (GCM) 10K type strain sequencing project: providing services to taxonomists for standard genome sequencing and annotation.</title>
        <authorList>
            <consortium name="The Broad Institute Genomics Platform"/>
            <consortium name="The Broad Institute Genome Sequencing Center for Infectious Disease"/>
            <person name="Wu L."/>
            <person name="Ma J."/>
        </authorList>
    </citation>
    <scope>NUCLEOTIDE SEQUENCE [LARGE SCALE GENOMIC DNA]</scope>
    <source>
        <strain evidence="5">JCM 18274</strain>
    </source>
</reference>
<dbReference type="EMBL" id="BAABJH010000001">
    <property type="protein sequence ID" value="GAA4882578.1"/>
    <property type="molecule type" value="Genomic_DNA"/>
</dbReference>
<dbReference type="PANTHER" id="PTHR13947:SF37">
    <property type="entry name" value="LD18367P"/>
    <property type="match status" value="1"/>
</dbReference>
<dbReference type="PROSITE" id="PS50995">
    <property type="entry name" value="HTH_MARR_2"/>
    <property type="match status" value="1"/>
</dbReference>
<evidence type="ECO:0000313" key="5">
    <source>
        <dbReference type="Proteomes" id="UP001500433"/>
    </source>
</evidence>
<dbReference type="Proteomes" id="UP001500433">
    <property type="component" value="Unassembled WGS sequence"/>
</dbReference>
<accession>A0ABP9ENK7</accession>
<dbReference type="InterPro" id="IPR036390">
    <property type="entry name" value="WH_DNA-bd_sf"/>
</dbReference>
<dbReference type="RefSeq" id="WP_345271915.1">
    <property type="nucleotide sequence ID" value="NZ_BAABJH010000001.1"/>
</dbReference>
<gene>
    <name evidence="4" type="ORF">GCM10023311_00820</name>
</gene>
<feature type="domain" description="HTH marR-type" evidence="2">
    <location>
        <begin position="9"/>
        <end position="142"/>
    </location>
</feature>
<dbReference type="InterPro" id="IPR000182">
    <property type="entry name" value="GNAT_dom"/>
</dbReference>
<organism evidence="4 5">
    <name type="scientific">Flaviramulus aquimarinus</name>
    <dbReference type="NCBI Taxonomy" id="1170456"/>
    <lineage>
        <taxon>Bacteria</taxon>
        <taxon>Pseudomonadati</taxon>
        <taxon>Bacteroidota</taxon>
        <taxon>Flavobacteriia</taxon>
        <taxon>Flavobacteriales</taxon>
        <taxon>Flavobacteriaceae</taxon>
        <taxon>Flaviramulus</taxon>
    </lineage>
</organism>
<dbReference type="CDD" id="cd04301">
    <property type="entry name" value="NAT_SF"/>
    <property type="match status" value="1"/>
</dbReference>
<feature type="domain" description="N-acetyltransferase" evidence="3">
    <location>
        <begin position="167"/>
        <end position="319"/>
    </location>
</feature>
<dbReference type="Pfam" id="PF00583">
    <property type="entry name" value="Acetyltransf_1"/>
    <property type="match status" value="1"/>
</dbReference>
<dbReference type="Gene3D" id="3.40.630.30">
    <property type="match status" value="1"/>
</dbReference>
<dbReference type="PROSITE" id="PS51186">
    <property type="entry name" value="GNAT"/>
    <property type="match status" value="1"/>
</dbReference>
<comment type="caution">
    <text evidence="4">The sequence shown here is derived from an EMBL/GenBank/DDBJ whole genome shotgun (WGS) entry which is preliminary data.</text>
</comment>
<dbReference type="InterPro" id="IPR016181">
    <property type="entry name" value="Acyl_CoA_acyltransferase"/>
</dbReference>
<dbReference type="InterPro" id="IPR000835">
    <property type="entry name" value="HTH_MarR-typ"/>
</dbReference>
<evidence type="ECO:0000259" key="2">
    <source>
        <dbReference type="PROSITE" id="PS50995"/>
    </source>
</evidence>
<dbReference type="Gene3D" id="1.10.10.10">
    <property type="entry name" value="Winged helix-like DNA-binding domain superfamily/Winged helix DNA-binding domain"/>
    <property type="match status" value="1"/>
</dbReference>
<proteinExistence type="predicted"/>
<keyword evidence="1" id="KW-0808">Transferase</keyword>
<keyword evidence="5" id="KW-1185">Reference proteome</keyword>
<evidence type="ECO:0000313" key="4">
    <source>
        <dbReference type="EMBL" id="GAA4882578.1"/>
    </source>
</evidence>
<dbReference type="SUPFAM" id="SSF46785">
    <property type="entry name" value="Winged helix' DNA-binding domain"/>
    <property type="match status" value="1"/>
</dbReference>
<sequence>MDALRGYGELGLGSRLKRVSEYMMRETQLVYNYFNIDFDPYLFPIFKIITNKKGVTNSEIQSSLQFSQPAITQALNKLNLKGLIVYKNDDLDKRKKIIFLSKKGQQMLNTLKPIWKSIDLVIKDYTLEASSSLIEHLNTLENKLNTTSFSDTIIHHIKMNNTTTQDIEIITYQNKYAQTFYDLNIEWLQTYFYVEAYDEEVLSQPEKYIINKGGHIFFALLNNKIVGTVALMPIGDEGLFELTKMAVSPNHRGFKIGQQLMQHCIDFAKNTIGLPKLILYSNRKLENAIYIYRKYGFIELPLEPDTPYKRSDIKMELVF</sequence>
<dbReference type="InterPro" id="IPR036388">
    <property type="entry name" value="WH-like_DNA-bd_sf"/>
</dbReference>